<feature type="compositionally biased region" description="Acidic residues" evidence="1">
    <location>
        <begin position="238"/>
        <end position="253"/>
    </location>
</feature>
<evidence type="ECO:0000313" key="3">
    <source>
        <dbReference type="Proteomes" id="UP000799772"/>
    </source>
</evidence>
<dbReference type="PANTHER" id="PTHR23225">
    <property type="entry name" value="ZINC FINGER PROTEIN"/>
    <property type="match status" value="1"/>
</dbReference>
<feature type="compositionally biased region" description="Acidic residues" evidence="1">
    <location>
        <begin position="190"/>
        <end position="200"/>
    </location>
</feature>
<feature type="compositionally biased region" description="Basic residues" evidence="1">
    <location>
        <begin position="284"/>
        <end position="293"/>
    </location>
</feature>
<evidence type="ECO:0000256" key="1">
    <source>
        <dbReference type="SAM" id="MobiDB-lite"/>
    </source>
</evidence>
<accession>A0A9P4IGH4</accession>
<gene>
    <name evidence="2" type="ORF">NA57DRAFT_55531</name>
</gene>
<organism evidence="2 3">
    <name type="scientific">Rhizodiscina lignyota</name>
    <dbReference type="NCBI Taxonomy" id="1504668"/>
    <lineage>
        <taxon>Eukaryota</taxon>
        <taxon>Fungi</taxon>
        <taxon>Dikarya</taxon>
        <taxon>Ascomycota</taxon>
        <taxon>Pezizomycotina</taxon>
        <taxon>Dothideomycetes</taxon>
        <taxon>Pleosporomycetidae</taxon>
        <taxon>Aulographales</taxon>
        <taxon>Rhizodiscinaceae</taxon>
        <taxon>Rhizodiscina</taxon>
    </lineage>
</organism>
<feature type="compositionally biased region" description="Basic residues" evidence="1">
    <location>
        <begin position="259"/>
        <end position="272"/>
    </location>
</feature>
<feature type="region of interest" description="Disordered" evidence="1">
    <location>
        <begin position="103"/>
        <end position="150"/>
    </location>
</feature>
<dbReference type="EMBL" id="ML978125">
    <property type="protein sequence ID" value="KAF2099573.1"/>
    <property type="molecule type" value="Genomic_DNA"/>
</dbReference>
<comment type="caution">
    <text evidence="2">The sequence shown here is derived from an EMBL/GenBank/DDBJ whole genome shotgun (WGS) entry which is preliminary data.</text>
</comment>
<dbReference type="OrthoDB" id="5388486at2759"/>
<reference evidence="2" key="1">
    <citation type="journal article" date="2020" name="Stud. Mycol.">
        <title>101 Dothideomycetes genomes: a test case for predicting lifestyles and emergence of pathogens.</title>
        <authorList>
            <person name="Haridas S."/>
            <person name="Albert R."/>
            <person name="Binder M."/>
            <person name="Bloem J."/>
            <person name="Labutti K."/>
            <person name="Salamov A."/>
            <person name="Andreopoulos B."/>
            <person name="Baker S."/>
            <person name="Barry K."/>
            <person name="Bills G."/>
            <person name="Bluhm B."/>
            <person name="Cannon C."/>
            <person name="Castanera R."/>
            <person name="Culley D."/>
            <person name="Daum C."/>
            <person name="Ezra D."/>
            <person name="Gonzalez J."/>
            <person name="Henrissat B."/>
            <person name="Kuo A."/>
            <person name="Liang C."/>
            <person name="Lipzen A."/>
            <person name="Lutzoni F."/>
            <person name="Magnuson J."/>
            <person name="Mondo S."/>
            <person name="Nolan M."/>
            <person name="Ohm R."/>
            <person name="Pangilinan J."/>
            <person name="Park H.-J."/>
            <person name="Ramirez L."/>
            <person name="Alfaro M."/>
            <person name="Sun H."/>
            <person name="Tritt A."/>
            <person name="Yoshinaga Y."/>
            <person name="Zwiers L.-H."/>
            <person name="Turgeon B."/>
            <person name="Goodwin S."/>
            <person name="Spatafora J."/>
            <person name="Crous P."/>
            <person name="Grigoriev I."/>
        </authorList>
    </citation>
    <scope>NUCLEOTIDE SEQUENCE</scope>
    <source>
        <strain evidence="2">CBS 133067</strain>
    </source>
</reference>
<dbReference type="GO" id="GO:0003700">
    <property type="term" value="F:DNA-binding transcription factor activity"/>
    <property type="evidence" value="ECO:0007669"/>
    <property type="project" value="InterPro"/>
</dbReference>
<dbReference type="PANTHER" id="PTHR23225:SF2">
    <property type="entry name" value="AT09679P-RELATED"/>
    <property type="match status" value="1"/>
</dbReference>
<protein>
    <recommendedName>
        <fullName evidence="4">C2H2-type domain-containing protein</fullName>
    </recommendedName>
</protein>
<feature type="compositionally biased region" description="Polar residues" evidence="1">
    <location>
        <begin position="110"/>
        <end position="123"/>
    </location>
</feature>
<evidence type="ECO:0000313" key="2">
    <source>
        <dbReference type="EMBL" id="KAF2099573.1"/>
    </source>
</evidence>
<feature type="compositionally biased region" description="Low complexity" evidence="1">
    <location>
        <begin position="273"/>
        <end position="283"/>
    </location>
</feature>
<feature type="compositionally biased region" description="Low complexity" evidence="1">
    <location>
        <begin position="140"/>
        <end position="150"/>
    </location>
</feature>
<feature type="region of interest" description="Disordered" evidence="1">
    <location>
        <begin position="181"/>
        <end position="321"/>
    </location>
</feature>
<dbReference type="InterPro" id="IPR039970">
    <property type="entry name" value="TF_Grauzone"/>
</dbReference>
<sequence>MDHYSPFTDLPGIVEDEYGHCDRTWNSGSNYYQWNATGSLAARFSDMYEYKVPFGTPLAHDMSRFERFLVQPHYTPHSAHILPSSTVGLDMSSPLAFNTPYESAFPDSYPRQSSPADTNSSRRSICHSDDASTDRTARNSLSSNSDYSPSQMSYADYPAFSAPCSQTSLGGGIALSEIQQYPDDNHVDPDDYETTEEIEQDATTLDQDTIRCGSKIELGPHPGEDLPMKEEPAAFDRDDTEQPDVKEEDEESDAEYKPNRKSSLSKRPRRRSSQSSNGSNSKINIKRQSRGRKGSLSIANNDRVKKSKGHKSKQSVSDTTLRPFPCPLASYGCESTFTSKNEWKRHVSTQHIKLGFWRCDMCPPTNNSDPYNDFNRKDLFTQHLRRMHADVAVNGANAPTSPTKKGLALTNAIPEDVIAEYQTRCYVRVRSPPQKSSCLMCSRTFSGPGSWTDRMDHVGSHFERDRKNTTNGTKVTDVEGWREDPVLRDWLQEEGLVGVDEKGTWRIGDGVPLRQRVATEHE</sequence>
<evidence type="ECO:0008006" key="4">
    <source>
        <dbReference type="Google" id="ProtNLM"/>
    </source>
</evidence>
<dbReference type="AlphaFoldDB" id="A0A9P4IGH4"/>
<dbReference type="Gene3D" id="3.30.160.60">
    <property type="entry name" value="Classic Zinc Finger"/>
    <property type="match status" value="1"/>
</dbReference>
<dbReference type="Proteomes" id="UP000799772">
    <property type="component" value="Unassembled WGS sequence"/>
</dbReference>
<name>A0A9P4IGH4_9PEZI</name>
<feature type="compositionally biased region" description="Basic and acidic residues" evidence="1">
    <location>
        <begin position="126"/>
        <end position="137"/>
    </location>
</feature>
<feature type="compositionally biased region" description="Basic and acidic residues" evidence="1">
    <location>
        <begin position="222"/>
        <end position="237"/>
    </location>
</feature>
<keyword evidence="3" id="KW-1185">Reference proteome</keyword>
<proteinExistence type="predicted"/>